<dbReference type="EMBL" id="BEXD01002491">
    <property type="protein sequence ID" value="GBB98477.1"/>
    <property type="molecule type" value="Genomic_DNA"/>
</dbReference>
<organism evidence="1 2">
    <name type="scientific">Rhizophagus clarus</name>
    <dbReference type="NCBI Taxonomy" id="94130"/>
    <lineage>
        <taxon>Eukaryota</taxon>
        <taxon>Fungi</taxon>
        <taxon>Fungi incertae sedis</taxon>
        <taxon>Mucoromycota</taxon>
        <taxon>Glomeromycotina</taxon>
        <taxon>Glomeromycetes</taxon>
        <taxon>Glomerales</taxon>
        <taxon>Glomeraceae</taxon>
        <taxon>Rhizophagus</taxon>
    </lineage>
</organism>
<gene>
    <name evidence="1" type="ORF">RclHR1_03240002</name>
</gene>
<sequence length="670" mass="77238">MTDCTKIRTKLTYSQELRCIVGSTLSFDSTNVITYDDIHLKIKEIQDNKAIASQVRCIVLKIPISRIPPVVIALLLTKGDSKTQEIYTILKKVVDMSIQANINLISIGADSAITEYNAQVLLMQGNDTQEFLTYDNEIYNVHFRAPIYSGKPIICIQDPKHAKKNGRNAIHSGARFLVLGNYTVRYDQIYQLAQEENFALYMRDVINVDKQDDGAAYRVFCSTFLAQCQNNGHLDHDKSALFVYLFIFGELFDSFLNRDIYHKTRIIMAMRAYFFLSTWKNYIEQCVILHSAKWYNMNKSCISPQSFNIFCSLLILAHRNYYSNYPFFPWEYGTEALEHLFEIARQLIPDFTYYELYKVISQVQHRDNILRSENISDIQEKKSAADDDINDAIRIASENAKEFSNFLQMKKQSKNTSYTDPLIPELSETNTNNLLINEVVSQNITIDQIADELNRISQLENVLDGYFENNDISDNSCHEHSEDLLEINTADADNFIMKTEINYIINNPKTSVLQELNHEPEEKIFEKDGSCDIFLMLELQRSHEAFSRSDRPRGIQTRITVNLNQGSQDKIDRNLANHLVNQLSNNQDHQIIRSRTQRWKGRNQLQSLVNSNKMQGCANVSQAHPLKGDGYLLVFTDGRLCIAKVIAMYQMIGGKHSFVTETIYFSFIIH</sequence>
<name>A0A2Z6R837_9GLOM</name>
<dbReference type="Proteomes" id="UP000247702">
    <property type="component" value="Unassembled WGS sequence"/>
</dbReference>
<proteinExistence type="predicted"/>
<reference evidence="1 2" key="1">
    <citation type="submission" date="2017-11" db="EMBL/GenBank/DDBJ databases">
        <title>The genome of Rhizophagus clarus HR1 reveals common genetic basis of auxotrophy among arbuscular mycorrhizal fungi.</title>
        <authorList>
            <person name="Kobayashi Y."/>
        </authorList>
    </citation>
    <scope>NUCLEOTIDE SEQUENCE [LARGE SCALE GENOMIC DNA]</scope>
    <source>
        <strain evidence="1 2">HR1</strain>
    </source>
</reference>
<keyword evidence="2" id="KW-1185">Reference proteome</keyword>
<accession>A0A2Z6R837</accession>
<evidence type="ECO:0000313" key="2">
    <source>
        <dbReference type="Proteomes" id="UP000247702"/>
    </source>
</evidence>
<dbReference type="AlphaFoldDB" id="A0A2Z6R837"/>
<comment type="caution">
    <text evidence="1">The sequence shown here is derived from an EMBL/GenBank/DDBJ whole genome shotgun (WGS) entry which is preliminary data.</text>
</comment>
<protein>
    <submittedName>
        <fullName evidence="1">Uncharacterized protein</fullName>
    </submittedName>
</protein>
<evidence type="ECO:0000313" key="1">
    <source>
        <dbReference type="EMBL" id="GBB98477.1"/>
    </source>
</evidence>